<evidence type="ECO:0000313" key="3">
    <source>
        <dbReference type="Proteomes" id="UP000003763"/>
    </source>
</evidence>
<evidence type="ECO:0000313" key="2">
    <source>
        <dbReference type="EMBL" id="EHE99266.1"/>
    </source>
</evidence>
<comment type="caution">
    <text evidence="2">The sequence shown here is derived from an EMBL/GenBank/DDBJ whole genome shotgun (WGS) entry which is preliminary data.</text>
</comment>
<reference evidence="2 3" key="1">
    <citation type="submission" date="2011-08" db="EMBL/GenBank/DDBJ databases">
        <title>The Genome Sequence of Clostridium citroniae WAL-17108.</title>
        <authorList>
            <consortium name="The Broad Institute Genome Sequencing Platform"/>
            <person name="Earl A."/>
            <person name="Ward D."/>
            <person name="Feldgarden M."/>
            <person name="Gevers D."/>
            <person name="Finegold S.M."/>
            <person name="Summanen P.H."/>
            <person name="Molitoris D.R."/>
            <person name="Vaisanen M.L."/>
            <person name="Daigneault M."/>
            <person name="Allen-Vercoe E."/>
            <person name="Young S.K."/>
            <person name="Zeng Q."/>
            <person name="Gargeya S."/>
            <person name="Fitzgerald M."/>
            <person name="Haas B."/>
            <person name="Abouelleil A."/>
            <person name="Alvarado L."/>
            <person name="Arachchi H.M."/>
            <person name="Berlin A."/>
            <person name="Brown A."/>
            <person name="Chapman S.B."/>
            <person name="Chen Z."/>
            <person name="Dunbar C."/>
            <person name="Freedman E."/>
            <person name="Gearin G."/>
            <person name="Gellesch M."/>
            <person name="Goldberg J."/>
            <person name="Griggs A."/>
            <person name="Gujja S."/>
            <person name="Heiman D."/>
            <person name="Howarth C."/>
            <person name="Larson L."/>
            <person name="Lui A."/>
            <person name="MacDonald P.J.P."/>
            <person name="Montmayeur A."/>
            <person name="Murphy C."/>
            <person name="Neiman D."/>
            <person name="Pearson M."/>
            <person name="Priest M."/>
            <person name="Roberts A."/>
            <person name="Saif S."/>
            <person name="Shea T."/>
            <person name="Shenoy N."/>
            <person name="Sisk P."/>
            <person name="Stolte C."/>
            <person name="Sykes S."/>
            <person name="Wortman J."/>
            <person name="Nusbaum C."/>
            <person name="Birren B."/>
        </authorList>
    </citation>
    <scope>NUCLEOTIDE SEQUENCE [LARGE SCALE GENOMIC DNA]</scope>
    <source>
        <strain evidence="2 3">WAL-17108</strain>
    </source>
</reference>
<gene>
    <name evidence="2" type="ORF">HMPREF9469_01835</name>
</gene>
<dbReference type="AlphaFoldDB" id="G5HGR6"/>
<dbReference type="EMBL" id="ADLJ01000014">
    <property type="protein sequence ID" value="EHE99266.1"/>
    <property type="molecule type" value="Genomic_DNA"/>
</dbReference>
<evidence type="ECO:0008006" key="4">
    <source>
        <dbReference type="Google" id="ProtNLM"/>
    </source>
</evidence>
<accession>G5HGR6</accession>
<feature type="compositionally biased region" description="Basic and acidic residues" evidence="1">
    <location>
        <begin position="185"/>
        <end position="203"/>
    </location>
</feature>
<organism evidence="2 3">
    <name type="scientific">[Clostridium] citroniae WAL-17108</name>
    <dbReference type="NCBI Taxonomy" id="742733"/>
    <lineage>
        <taxon>Bacteria</taxon>
        <taxon>Bacillati</taxon>
        <taxon>Bacillota</taxon>
        <taxon>Clostridia</taxon>
        <taxon>Lachnospirales</taxon>
        <taxon>Lachnospiraceae</taxon>
        <taxon>Enterocloster</taxon>
    </lineage>
</organism>
<protein>
    <recommendedName>
        <fullName evidence="4">DNA (cytosine-5-)-methyltransferase</fullName>
    </recommendedName>
</protein>
<name>G5HGR6_9FIRM</name>
<proteinExistence type="predicted"/>
<sequence>MKGGRSCGRIKSGFLLSDMKILVACEESQSVTNELRRLGHEAYSCDIESCSGGHPEWHLQVDALELLKIQWDMIIAFPPCTYLSNAGACRLYPRKGQLDQERYKKGLAAKEFFLHFLNADCPKIAVENPVSSTVFRMPPHSQEIQPWQFGHRYTKKTRLWLRGLPPLVPTDIVTPIGPYVPAGTGRKDRSKYGAAKRGEDAKNRAKTFPGIAHAMAEQWAGQNVN</sequence>
<evidence type="ECO:0000256" key="1">
    <source>
        <dbReference type="SAM" id="MobiDB-lite"/>
    </source>
</evidence>
<dbReference type="Proteomes" id="UP000003763">
    <property type="component" value="Unassembled WGS sequence"/>
</dbReference>
<dbReference type="eggNOG" id="COG0270">
    <property type="taxonomic scope" value="Bacteria"/>
</dbReference>
<dbReference type="HOGENOM" id="CLU_083608_0_0_9"/>
<feature type="region of interest" description="Disordered" evidence="1">
    <location>
        <begin position="183"/>
        <end position="203"/>
    </location>
</feature>